<dbReference type="InterPro" id="IPR016166">
    <property type="entry name" value="FAD-bd_PCMH"/>
</dbReference>
<dbReference type="InterPro" id="IPR016169">
    <property type="entry name" value="FAD-bd_PCMH_sub2"/>
</dbReference>
<gene>
    <name evidence="5" type="ORF">HY618_07890</name>
</gene>
<accession>A0A933E8M7</accession>
<dbReference type="GO" id="GO:0071949">
    <property type="term" value="F:FAD binding"/>
    <property type="evidence" value="ECO:0007669"/>
    <property type="project" value="InterPro"/>
</dbReference>
<dbReference type="Proteomes" id="UP000752292">
    <property type="component" value="Unassembled WGS sequence"/>
</dbReference>
<keyword evidence="1" id="KW-0285">Flavoprotein</keyword>
<evidence type="ECO:0000256" key="2">
    <source>
        <dbReference type="ARBA" id="ARBA00022827"/>
    </source>
</evidence>
<dbReference type="Gene3D" id="3.30.390.50">
    <property type="entry name" value="CO dehydrogenase flavoprotein, C-terminal domain"/>
    <property type="match status" value="1"/>
</dbReference>
<dbReference type="EMBL" id="JACQRX010000342">
    <property type="protein sequence ID" value="MBI4252366.1"/>
    <property type="molecule type" value="Genomic_DNA"/>
</dbReference>
<protein>
    <submittedName>
        <fullName evidence="5">FAD binding domain-containing protein</fullName>
    </submittedName>
</protein>
<feature type="domain" description="FAD-binding PCMH-type" evidence="4">
    <location>
        <begin position="1"/>
        <end position="170"/>
    </location>
</feature>
<evidence type="ECO:0000256" key="3">
    <source>
        <dbReference type="ARBA" id="ARBA00023002"/>
    </source>
</evidence>
<dbReference type="AlphaFoldDB" id="A0A933E8M7"/>
<dbReference type="PANTHER" id="PTHR42659:SF2">
    <property type="entry name" value="XANTHINE DEHYDROGENASE SUBUNIT C-RELATED"/>
    <property type="match status" value="1"/>
</dbReference>
<proteinExistence type="predicted"/>
<sequence length="286" mass="30456">MDYVRAASLEEALAAALRPGAAFVAGGTNLVPDILFGRKKPVLAVDISRLRELRFIEERGGRLRIGALATVTDLLESDRVREAAPPLHESAVEFAGPLVRNRATVGGNLLDASPAADLAPPLLAQDGEAELLSAEGPRTLPLASFFLGYRKTTIRPGELLTAVSLRSLGPNDRSAYQKLQLRRAMAISVVSVAAALWMEGGRCAEAGIGMGAVAPVPYRSRAAEAELRGRVVGEAEAGAAAAAARREARAIDDVRASARYRERMCEVLVRRLLRRTLGLPSPARAH</sequence>
<dbReference type="SMART" id="SM01092">
    <property type="entry name" value="CO_deh_flav_C"/>
    <property type="match status" value="1"/>
</dbReference>
<dbReference type="InterPro" id="IPR016167">
    <property type="entry name" value="FAD-bd_PCMH_sub1"/>
</dbReference>
<evidence type="ECO:0000259" key="4">
    <source>
        <dbReference type="PROSITE" id="PS51387"/>
    </source>
</evidence>
<reference evidence="5" key="1">
    <citation type="submission" date="2020-07" db="EMBL/GenBank/DDBJ databases">
        <title>Huge and variable diversity of episymbiotic CPR bacteria and DPANN archaea in groundwater ecosystems.</title>
        <authorList>
            <person name="He C.Y."/>
            <person name="Keren R."/>
            <person name="Whittaker M."/>
            <person name="Farag I.F."/>
            <person name="Doudna J."/>
            <person name="Cate J.H.D."/>
            <person name="Banfield J.F."/>
        </authorList>
    </citation>
    <scope>NUCLEOTIDE SEQUENCE</scope>
    <source>
        <strain evidence="5">NC_groundwater_1370_Ag_S-0.2um_69_93</strain>
    </source>
</reference>
<dbReference type="Pfam" id="PF03450">
    <property type="entry name" value="CO_deh_flav_C"/>
    <property type="match status" value="1"/>
</dbReference>
<dbReference type="GO" id="GO:0016491">
    <property type="term" value="F:oxidoreductase activity"/>
    <property type="evidence" value="ECO:0007669"/>
    <property type="project" value="UniProtKB-KW"/>
</dbReference>
<dbReference type="InterPro" id="IPR005107">
    <property type="entry name" value="CO_DH_flav_C"/>
</dbReference>
<keyword evidence="3" id="KW-0560">Oxidoreductase</keyword>
<dbReference type="Pfam" id="PF00941">
    <property type="entry name" value="FAD_binding_5"/>
    <property type="match status" value="1"/>
</dbReference>
<name>A0A933E8M7_UNCTE</name>
<dbReference type="InterPro" id="IPR036683">
    <property type="entry name" value="CO_DH_flav_C_dom_sf"/>
</dbReference>
<evidence type="ECO:0000313" key="6">
    <source>
        <dbReference type="Proteomes" id="UP000752292"/>
    </source>
</evidence>
<dbReference type="PANTHER" id="PTHR42659">
    <property type="entry name" value="XANTHINE DEHYDROGENASE SUBUNIT C-RELATED"/>
    <property type="match status" value="1"/>
</dbReference>
<dbReference type="SUPFAM" id="SSF56176">
    <property type="entry name" value="FAD-binding/transporter-associated domain-like"/>
    <property type="match status" value="1"/>
</dbReference>
<dbReference type="PROSITE" id="PS51387">
    <property type="entry name" value="FAD_PCMH"/>
    <property type="match status" value="1"/>
</dbReference>
<keyword evidence="2" id="KW-0274">FAD</keyword>
<organism evidence="5 6">
    <name type="scientific">Tectimicrobiota bacterium</name>
    <dbReference type="NCBI Taxonomy" id="2528274"/>
    <lineage>
        <taxon>Bacteria</taxon>
        <taxon>Pseudomonadati</taxon>
        <taxon>Nitrospinota/Tectimicrobiota group</taxon>
        <taxon>Candidatus Tectimicrobiota</taxon>
    </lineage>
</organism>
<evidence type="ECO:0000313" key="5">
    <source>
        <dbReference type="EMBL" id="MBI4252366.1"/>
    </source>
</evidence>
<dbReference type="InterPro" id="IPR036318">
    <property type="entry name" value="FAD-bd_PCMH-like_sf"/>
</dbReference>
<dbReference type="SUPFAM" id="SSF55447">
    <property type="entry name" value="CO dehydrogenase flavoprotein C-terminal domain-like"/>
    <property type="match status" value="1"/>
</dbReference>
<dbReference type="InterPro" id="IPR051312">
    <property type="entry name" value="Diverse_Substr_Oxidored"/>
</dbReference>
<dbReference type="Gene3D" id="3.30.43.10">
    <property type="entry name" value="Uridine Diphospho-n-acetylenolpyruvylglucosamine Reductase, domain 2"/>
    <property type="match status" value="1"/>
</dbReference>
<evidence type="ECO:0000256" key="1">
    <source>
        <dbReference type="ARBA" id="ARBA00022630"/>
    </source>
</evidence>
<dbReference type="Gene3D" id="3.30.465.10">
    <property type="match status" value="1"/>
</dbReference>
<comment type="caution">
    <text evidence="5">The sequence shown here is derived from an EMBL/GenBank/DDBJ whole genome shotgun (WGS) entry which is preliminary data.</text>
</comment>
<dbReference type="InterPro" id="IPR002346">
    <property type="entry name" value="Mopterin_DH_FAD-bd"/>
</dbReference>